<dbReference type="Ensembl" id="ENSMMNT00015029435.1">
    <property type="protein sequence ID" value="ENSMMNP00015026776.1"/>
    <property type="gene ID" value="ENSMMNG00015019586.1"/>
</dbReference>
<dbReference type="Proteomes" id="UP000694561">
    <property type="component" value="Unplaced"/>
</dbReference>
<dbReference type="Gene3D" id="2.10.60.10">
    <property type="entry name" value="CD59"/>
    <property type="match status" value="1"/>
</dbReference>
<evidence type="ECO:0000259" key="1">
    <source>
        <dbReference type="Pfam" id="PF00087"/>
    </source>
</evidence>
<dbReference type="Pfam" id="PF00087">
    <property type="entry name" value="Toxin_TOLIP"/>
    <property type="match status" value="1"/>
</dbReference>
<keyword evidence="3" id="KW-1185">Reference proteome</keyword>
<dbReference type="AlphaFoldDB" id="A0A8C6CBQ9"/>
<organism evidence="2 3">
    <name type="scientific">Monodon monoceros</name>
    <name type="common">Narwhal</name>
    <name type="synonym">Ceratodon monodon</name>
    <dbReference type="NCBI Taxonomy" id="40151"/>
    <lineage>
        <taxon>Eukaryota</taxon>
        <taxon>Metazoa</taxon>
        <taxon>Chordata</taxon>
        <taxon>Craniata</taxon>
        <taxon>Vertebrata</taxon>
        <taxon>Euteleostomi</taxon>
        <taxon>Mammalia</taxon>
        <taxon>Eutheria</taxon>
        <taxon>Laurasiatheria</taxon>
        <taxon>Artiodactyla</taxon>
        <taxon>Whippomorpha</taxon>
        <taxon>Cetacea</taxon>
        <taxon>Odontoceti</taxon>
        <taxon>Monodontidae</taxon>
        <taxon>Monodon</taxon>
    </lineage>
</organism>
<dbReference type="InterPro" id="IPR045860">
    <property type="entry name" value="Snake_toxin-like_sf"/>
</dbReference>
<evidence type="ECO:0000313" key="2">
    <source>
        <dbReference type="Ensembl" id="ENSMMNP00015026776.1"/>
    </source>
</evidence>
<sequence length="135" mass="14602">MSLPRVETNVTVSGRQSKFQALGLLGWEEAVGRNACADSGVAIPVWTPPWPQVGLDSCSTEDSVDVLRCHVCEKENSFDCERPTDCKPGVPYCSSVAVMASSGLENSLSVRQLLLEASMFQEVWGVLSGSRCKPH</sequence>
<feature type="domain" description="Snake toxin/toxin-like" evidence="1">
    <location>
        <begin position="67"/>
        <end position="100"/>
    </location>
</feature>
<dbReference type="GeneTree" id="ENSGT00940000159966"/>
<dbReference type="PANTHER" id="PTHR15049:SF1">
    <property type="entry name" value="LYMPHOCYTE ANTIGEN 6K"/>
    <property type="match status" value="1"/>
</dbReference>
<dbReference type="PANTHER" id="PTHR15049">
    <property type="entry name" value="GLYCOSYL-PHOSPHATIDYLINOSITOL-ANCHORED MOLECULE-LIKE PROTEIN-RELATED"/>
    <property type="match status" value="1"/>
</dbReference>
<reference evidence="2" key="1">
    <citation type="submission" date="2025-08" db="UniProtKB">
        <authorList>
            <consortium name="Ensembl"/>
        </authorList>
    </citation>
    <scope>IDENTIFICATION</scope>
</reference>
<protein>
    <recommendedName>
        <fullName evidence="1">Snake toxin/toxin-like domain-containing protein</fullName>
    </recommendedName>
</protein>
<dbReference type="InterPro" id="IPR035076">
    <property type="entry name" value="Toxin/TOLIP"/>
</dbReference>
<evidence type="ECO:0000313" key="3">
    <source>
        <dbReference type="Proteomes" id="UP000694561"/>
    </source>
</evidence>
<dbReference type="InterPro" id="IPR052874">
    <property type="entry name" value="Sperm-ZP_regulatory"/>
</dbReference>
<accession>A0A8C6CBQ9</accession>
<dbReference type="GO" id="GO:0001669">
    <property type="term" value="C:acrosomal vesicle"/>
    <property type="evidence" value="ECO:0007669"/>
    <property type="project" value="TreeGrafter"/>
</dbReference>
<name>A0A8C6CBQ9_MONMO</name>
<proteinExistence type="predicted"/>
<reference evidence="2" key="2">
    <citation type="submission" date="2025-09" db="UniProtKB">
        <authorList>
            <consortium name="Ensembl"/>
        </authorList>
    </citation>
    <scope>IDENTIFICATION</scope>
</reference>
<dbReference type="GO" id="GO:0007339">
    <property type="term" value="P:binding of sperm to zona pellucida"/>
    <property type="evidence" value="ECO:0007669"/>
    <property type="project" value="TreeGrafter"/>
</dbReference>